<protein>
    <submittedName>
        <fullName evidence="1">Uncharacterized protein</fullName>
    </submittedName>
</protein>
<dbReference type="EMBL" id="VSRR010001615">
    <property type="protein sequence ID" value="MPC26559.1"/>
    <property type="molecule type" value="Genomic_DNA"/>
</dbReference>
<evidence type="ECO:0000313" key="1">
    <source>
        <dbReference type="EMBL" id="MPC26560.1"/>
    </source>
</evidence>
<evidence type="ECO:0000313" key="2">
    <source>
        <dbReference type="Proteomes" id="UP000324222"/>
    </source>
</evidence>
<name>A0A5B7DYC3_PORTR</name>
<dbReference type="AlphaFoldDB" id="A0A5B7DYC3"/>
<comment type="caution">
    <text evidence="1">The sequence shown here is derived from an EMBL/GenBank/DDBJ whole genome shotgun (WGS) entry which is preliminary data.</text>
</comment>
<sequence length="49" mass="5809">MLGCLMGHLSVAKLVNLNLFTTGTHFYLEICVRLNYFIDFRKCLWRLED</sequence>
<accession>A0A5B7DYC3</accession>
<proteinExistence type="predicted"/>
<dbReference type="Proteomes" id="UP000324222">
    <property type="component" value="Unassembled WGS sequence"/>
</dbReference>
<reference evidence="1 2" key="1">
    <citation type="submission" date="2019-05" db="EMBL/GenBank/DDBJ databases">
        <title>Another draft genome of Portunus trituberculatus and its Hox gene families provides insights of decapod evolution.</title>
        <authorList>
            <person name="Jeong J.-H."/>
            <person name="Song I."/>
            <person name="Kim S."/>
            <person name="Choi T."/>
            <person name="Kim D."/>
            <person name="Ryu S."/>
            <person name="Kim W."/>
        </authorList>
    </citation>
    <scope>NUCLEOTIDE SEQUENCE [LARGE SCALE GENOMIC DNA]</scope>
    <source>
        <tissue evidence="1">Muscle</tissue>
    </source>
</reference>
<dbReference type="EMBL" id="VSRR010001615">
    <property type="protein sequence ID" value="MPC26560.1"/>
    <property type="molecule type" value="Genomic_DNA"/>
</dbReference>
<gene>
    <name evidence="1" type="ORF">E2C01_019700</name>
</gene>
<keyword evidence="2" id="KW-1185">Reference proteome</keyword>
<organism evidence="1 2">
    <name type="scientific">Portunus trituberculatus</name>
    <name type="common">Swimming crab</name>
    <name type="synonym">Neptunus trituberculatus</name>
    <dbReference type="NCBI Taxonomy" id="210409"/>
    <lineage>
        <taxon>Eukaryota</taxon>
        <taxon>Metazoa</taxon>
        <taxon>Ecdysozoa</taxon>
        <taxon>Arthropoda</taxon>
        <taxon>Crustacea</taxon>
        <taxon>Multicrustacea</taxon>
        <taxon>Malacostraca</taxon>
        <taxon>Eumalacostraca</taxon>
        <taxon>Eucarida</taxon>
        <taxon>Decapoda</taxon>
        <taxon>Pleocyemata</taxon>
        <taxon>Brachyura</taxon>
        <taxon>Eubrachyura</taxon>
        <taxon>Portunoidea</taxon>
        <taxon>Portunidae</taxon>
        <taxon>Portuninae</taxon>
        <taxon>Portunus</taxon>
    </lineage>
</organism>